<organism evidence="8 9">
    <name type="scientific">Endobacterium cereale</name>
    <dbReference type="NCBI Taxonomy" id="2663029"/>
    <lineage>
        <taxon>Bacteria</taxon>
        <taxon>Pseudomonadati</taxon>
        <taxon>Pseudomonadota</taxon>
        <taxon>Alphaproteobacteria</taxon>
        <taxon>Hyphomicrobiales</taxon>
        <taxon>Rhizobiaceae</taxon>
        <taxon>Endobacterium</taxon>
    </lineage>
</organism>
<accession>A0A6A8A2I0</accession>
<keyword evidence="4 6" id="KW-1133">Transmembrane helix</keyword>
<proteinExistence type="predicted"/>
<dbReference type="PANTHER" id="PTHR36506">
    <property type="entry name" value="PREFLAGELLIN PEPTIDASE"/>
    <property type="match status" value="1"/>
</dbReference>
<feature type="transmembrane region" description="Helical" evidence="6">
    <location>
        <begin position="58"/>
        <end position="78"/>
    </location>
</feature>
<evidence type="ECO:0000256" key="2">
    <source>
        <dbReference type="ARBA" id="ARBA00022475"/>
    </source>
</evidence>
<comment type="subcellular location">
    <subcellularLocation>
        <location evidence="1">Cell membrane</location>
        <topology evidence="1">Multi-pass membrane protein</topology>
    </subcellularLocation>
</comment>
<protein>
    <submittedName>
        <fullName evidence="8">Peptidase</fullName>
    </submittedName>
</protein>
<dbReference type="InterPro" id="IPR052218">
    <property type="entry name" value="Preflagellin_Peptidase"/>
</dbReference>
<dbReference type="GO" id="GO:0004190">
    <property type="term" value="F:aspartic-type endopeptidase activity"/>
    <property type="evidence" value="ECO:0007669"/>
    <property type="project" value="InterPro"/>
</dbReference>
<dbReference type="EMBL" id="WIXI01000022">
    <property type="protein sequence ID" value="MQY44869.1"/>
    <property type="molecule type" value="Genomic_DNA"/>
</dbReference>
<dbReference type="PANTHER" id="PTHR36506:SF1">
    <property type="entry name" value="PREFLAGELLIN PEPTIDASE"/>
    <property type="match status" value="1"/>
</dbReference>
<dbReference type="Pfam" id="PF01478">
    <property type="entry name" value="Peptidase_A24"/>
    <property type="match status" value="1"/>
</dbReference>
<feature type="transmembrane region" description="Helical" evidence="6">
    <location>
        <begin position="28"/>
        <end position="51"/>
    </location>
</feature>
<dbReference type="Gene3D" id="1.20.120.1220">
    <property type="match status" value="1"/>
</dbReference>
<evidence type="ECO:0000259" key="7">
    <source>
        <dbReference type="Pfam" id="PF01478"/>
    </source>
</evidence>
<dbReference type="InterPro" id="IPR000045">
    <property type="entry name" value="Prepilin_IV_endopep_pep"/>
</dbReference>
<keyword evidence="9" id="KW-1185">Reference proteome</keyword>
<feature type="domain" description="Prepilin type IV endopeptidase peptidase" evidence="7">
    <location>
        <begin position="10"/>
        <end position="114"/>
    </location>
</feature>
<dbReference type="AlphaFoldDB" id="A0A6A8A2I0"/>
<evidence type="ECO:0000313" key="8">
    <source>
        <dbReference type="EMBL" id="MQY44869.1"/>
    </source>
</evidence>
<reference evidence="8 9" key="1">
    <citation type="submission" date="2019-11" db="EMBL/GenBank/DDBJ databases">
        <title>Genome analysis of Rhizobacterium cereale a novel genus and species isolated from maize roots in North Spain.</title>
        <authorList>
            <person name="Menendez E."/>
            <person name="Flores-Felix J.D."/>
            <person name="Ramirez-Bahena M.-H."/>
            <person name="Igual J.M."/>
            <person name="Garcia-Fraile P."/>
            <person name="Peix A."/>
            <person name="Velazquez E."/>
        </authorList>
    </citation>
    <scope>NUCLEOTIDE SEQUENCE [LARGE SCALE GENOMIC DNA]</scope>
    <source>
        <strain evidence="8 9">RZME27</strain>
    </source>
</reference>
<feature type="transmembrane region" description="Helical" evidence="6">
    <location>
        <begin position="98"/>
        <end position="119"/>
    </location>
</feature>
<sequence>MIVAYLVLCTLPAGLALAAISDLTRMTIPNAIPAILLVTFFVLAPFIGLGWPEIGMSLVAGLAVFAVCFSLFAANVMGGGDAKLLTAAACWFGFNQSLLIFVVATAFLGGVLTIAILMIRAHANSVLAMGVALPTSLTTANKIPYGIAIAVAGFITYEYAPIVAIAMRQAG</sequence>
<evidence type="ECO:0000256" key="5">
    <source>
        <dbReference type="ARBA" id="ARBA00023136"/>
    </source>
</evidence>
<evidence type="ECO:0000256" key="3">
    <source>
        <dbReference type="ARBA" id="ARBA00022692"/>
    </source>
</evidence>
<keyword evidence="2" id="KW-1003">Cell membrane</keyword>
<dbReference type="RefSeq" id="WP_153352699.1">
    <property type="nucleotide sequence ID" value="NZ_JAYKOO010000003.1"/>
</dbReference>
<gene>
    <name evidence="8" type="ORF">GAO09_02115</name>
</gene>
<evidence type="ECO:0000256" key="4">
    <source>
        <dbReference type="ARBA" id="ARBA00022989"/>
    </source>
</evidence>
<comment type="caution">
    <text evidence="8">The sequence shown here is derived from an EMBL/GenBank/DDBJ whole genome shotgun (WGS) entry which is preliminary data.</text>
</comment>
<dbReference type="GO" id="GO:0005886">
    <property type="term" value="C:plasma membrane"/>
    <property type="evidence" value="ECO:0007669"/>
    <property type="project" value="UniProtKB-SubCell"/>
</dbReference>
<name>A0A6A8A2I0_9HYPH</name>
<dbReference type="Proteomes" id="UP000435138">
    <property type="component" value="Unassembled WGS sequence"/>
</dbReference>
<evidence type="ECO:0000256" key="1">
    <source>
        <dbReference type="ARBA" id="ARBA00004651"/>
    </source>
</evidence>
<evidence type="ECO:0000256" key="6">
    <source>
        <dbReference type="SAM" id="Phobius"/>
    </source>
</evidence>
<evidence type="ECO:0000313" key="9">
    <source>
        <dbReference type="Proteomes" id="UP000435138"/>
    </source>
</evidence>
<keyword evidence="3 6" id="KW-0812">Transmembrane</keyword>
<keyword evidence="5 6" id="KW-0472">Membrane</keyword>